<dbReference type="InterPro" id="IPR044839">
    <property type="entry name" value="NDR1-like"/>
</dbReference>
<evidence type="ECO:0000256" key="1">
    <source>
        <dbReference type="ARBA" id="ARBA00004370"/>
    </source>
</evidence>
<comment type="caution">
    <text evidence="5">The sequence shown here is derived from an EMBL/GenBank/DDBJ whole genome shotgun (WGS) entry which is preliminary data.</text>
</comment>
<accession>A0ABD1RZW7</accession>
<dbReference type="PANTHER" id="PTHR31234">
    <property type="entry name" value="LATE EMBRYOGENESIS ABUNDANT (LEA) HYDROXYPROLINE-RICH GLYCOPROTEIN FAMILY"/>
    <property type="match status" value="1"/>
</dbReference>
<dbReference type="AlphaFoldDB" id="A0ABD1RZW7"/>
<keyword evidence="4" id="KW-0812">Transmembrane</keyword>
<dbReference type="PANTHER" id="PTHR31234:SF2">
    <property type="entry name" value="OS05G0199100 PROTEIN"/>
    <property type="match status" value="1"/>
</dbReference>
<dbReference type="GO" id="GO:0016020">
    <property type="term" value="C:membrane"/>
    <property type="evidence" value="ECO:0007669"/>
    <property type="project" value="UniProtKB-SubCell"/>
</dbReference>
<organism evidence="5 6">
    <name type="scientific">Abeliophyllum distichum</name>
    <dbReference type="NCBI Taxonomy" id="126358"/>
    <lineage>
        <taxon>Eukaryota</taxon>
        <taxon>Viridiplantae</taxon>
        <taxon>Streptophyta</taxon>
        <taxon>Embryophyta</taxon>
        <taxon>Tracheophyta</taxon>
        <taxon>Spermatophyta</taxon>
        <taxon>Magnoliopsida</taxon>
        <taxon>eudicotyledons</taxon>
        <taxon>Gunneridae</taxon>
        <taxon>Pentapetalae</taxon>
        <taxon>asterids</taxon>
        <taxon>lamiids</taxon>
        <taxon>Lamiales</taxon>
        <taxon>Oleaceae</taxon>
        <taxon>Forsythieae</taxon>
        <taxon>Abeliophyllum</taxon>
    </lineage>
</organism>
<evidence type="ECO:0000313" key="6">
    <source>
        <dbReference type="Proteomes" id="UP001604336"/>
    </source>
</evidence>
<evidence type="ECO:0000313" key="5">
    <source>
        <dbReference type="EMBL" id="KAL2493238.1"/>
    </source>
</evidence>
<feature type="transmembrane region" description="Helical" evidence="4">
    <location>
        <begin position="57"/>
        <end position="87"/>
    </location>
</feature>
<keyword evidence="2 4" id="KW-0472">Membrane</keyword>
<keyword evidence="4" id="KW-1133">Transmembrane helix</keyword>
<dbReference type="Proteomes" id="UP001604336">
    <property type="component" value="Unassembled WGS sequence"/>
</dbReference>
<protein>
    <submittedName>
        <fullName evidence="5">Late</fullName>
    </submittedName>
</protein>
<dbReference type="EMBL" id="JBFOLK010000008">
    <property type="protein sequence ID" value="KAL2493238.1"/>
    <property type="molecule type" value="Genomic_DNA"/>
</dbReference>
<feature type="compositionally biased region" description="Low complexity" evidence="3">
    <location>
        <begin position="8"/>
        <end position="27"/>
    </location>
</feature>
<keyword evidence="6" id="KW-1185">Reference proteome</keyword>
<name>A0ABD1RZW7_9LAMI</name>
<evidence type="ECO:0000256" key="2">
    <source>
        <dbReference type="ARBA" id="ARBA00023136"/>
    </source>
</evidence>
<proteinExistence type="predicted"/>
<evidence type="ECO:0000256" key="3">
    <source>
        <dbReference type="SAM" id="MobiDB-lite"/>
    </source>
</evidence>
<sequence length="256" mass="28081">MTDRVYPSAKPTANGAAPAANGGSNPTLSATKAQLYNNRRPMYRPQPPPRRGYRRGFCCSCCLCTTLLIIIILLLAAIAGAVFWVLYRPHRPSFTVSSLQLSKFKLTDTSLASTFNLTLIARNLNKKIVFSYEPIAVKIFSGDIIIGNGSLPGFTQATNNITSVKTVISRSSPFPDGTDISPLKSNLKNKNLPLKLRLDTRVEVKIGKLKTKKLRVRVNCDGIKISLPTGKSPTTATTTNVKCKVDPRFKIIKWTV</sequence>
<comment type="subcellular location">
    <subcellularLocation>
        <location evidence="1">Membrane</location>
    </subcellularLocation>
</comment>
<reference evidence="6" key="1">
    <citation type="submission" date="2024-07" db="EMBL/GenBank/DDBJ databases">
        <title>Two chromosome-level genome assemblies of Korean endemic species Abeliophyllum distichum and Forsythia ovata (Oleaceae).</title>
        <authorList>
            <person name="Jang H."/>
        </authorList>
    </citation>
    <scope>NUCLEOTIDE SEQUENCE [LARGE SCALE GENOMIC DNA]</scope>
</reference>
<feature type="region of interest" description="Disordered" evidence="3">
    <location>
        <begin position="1"/>
        <end position="27"/>
    </location>
</feature>
<gene>
    <name evidence="5" type="ORF">Adt_28866</name>
</gene>
<evidence type="ECO:0000256" key="4">
    <source>
        <dbReference type="SAM" id="Phobius"/>
    </source>
</evidence>